<comment type="caution">
    <text evidence="1">The sequence shown here is derived from an EMBL/GenBank/DDBJ whole genome shotgun (WGS) entry which is preliminary data.</text>
</comment>
<accession>A0A8J2VB22</accession>
<keyword evidence="2" id="KW-1185">Reference proteome</keyword>
<dbReference type="Pfam" id="PF19459">
    <property type="entry name" value="DUF5996"/>
    <property type="match status" value="1"/>
</dbReference>
<dbReference type="InterPro" id="IPR046038">
    <property type="entry name" value="DUF5996"/>
</dbReference>
<dbReference type="RefSeq" id="WP_188442751.1">
    <property type="nucleotide sequence ID" value="NZ_BMGK01000010.1"/>
</dbReference>
<organism evidence="1 2">
    <name type="scientific">Planktosalinus lacus</name>
    <dbReference type="NCBI Taxonomy" id="1526573"/>
    <lineage>
        <taxon>Bacteria</taxon>
        <taxon>Pseudomonadati</taxon>
        <taxon>Bacteroidota</taxon>
        <taxon>Flavobacteriia</taxon>
        <taxon>Flavobacteriales</taxon>
        <taxon>Flavobacteriaceae</taxon>
        <taxon>Planktosalinus</taxon>
    </lineage>
</organism>
<evidence type="ECO:0000313" key="2">
    <source>
        <dbReference type="Proteomes" id="UP000652231"/>
    </source>
</evidence>
<evidence type="ECO:0000313" key="1">
    <source>
        <dbReference type="EMBL" id="GGD99222.1"/>
    </source>
</evidence>
<gene>
    <name evidence="1" type="ORF">GCM10011312_23400</name>
</gene>
<dbReference type="EMBL" id="BMGK01000010">
    <property type="protein sequence ID" value="GGD99222.1"/>
    <property type="molecule type" value="Genomic_DNA"/>
</dbReference>
<protein>
    <submittedName>
        <fullName evidence="1">Uncharacterized protein</fullName>
    </submittedName>
</protein>
<proteinExistence type="predicted"/>
<dbReference type="Proteomes" id="UP000652231">
    <property type="component" value="Unassembled WGS sequence"/>
</dbReference>
<dbReference type="AlphaFoldDB" id="A0A8J2VB22"/>
<sequence length="309" mass="35403">MDTQLNLPALHYKGNEKKKMTLHLFLQIMGKIRLKMSPRKNHWWYITEYVDTQGLTTGPIPCNSGLDTFSITLNVIKHTLKVSTSKGEHDSFPLHEGLTVADFYKKLITILQKFNITVSIVDVPFDLGIEKAFEKITEYHHYDKIYTKDLWRTLLWVDGILKEFSGRFYGKTCPVHLYWHSMDIAVTRFSGKEAPPMGDGARLSDKDAYSHECISFGFWAGDEKMPEPAFYSYTYPSPDGLDREPLHPSSATWIDNNGSPMAILKYSDLLAEEHPRAALLDFMESTYQAGAKRARWDIEKLKVPALDTL</sequence>
<reference evidence="1" key="1">
    <citation type="journal article" date="2014" name="Int. J. Syst. Evol. Microbiol.">
        <title>Complete genome sequence of Corynebacterium casei LMG S-19264T (=DSM 44701T), isolated from a smear-ripened cheese.</title>
        <authorList>
            <consortium name="US DOE Joint Genome Institute (JGI-PGF)"/>
            <person name="Walter F."/>
            <person name="Albersmeier A."/>
            <person name="Kalinowski J."/>
            <person name="Ruckert C."/>
        </authorList>
    </citation>
    <scope>NUCLEOTIDE SEQUENCE</scope>
    <source>
        <strain evidence="1">CGMCC 1.12924</strain>
    </source>
</reference>
<reference evidence="1" key="2">
    <citation type="submission" date="2020-09" db="EMBL/GenBank/DDBJ databases">
        <authorList>
            <person name="Sun Q."/>
            <person name="Zhou Y."/>
        </authorList>
    </citation>
    <scope>NUCLEOTIDE SEQUENCE</scope>
    <source>
        <strain evidence="1">CGMCC 1.12924</strain>
    </source>
</reference>
<name>A0A8J2VB22_9FLAO</name>